<dbReference type="PANTHER" id="PTHR12622">
    <property type="entry name" value="DELTEX-RELATED"/>
    <property type="match status" value="1"/>
</dbReference>
<dbReference type="InterPro" id="IPR039398">
    <property type="entry name" value="Deltex_fam"/>
</dbReference>
<evidence type="ECO:0000256" key="10">
    <source>
        <dbReference type="SAM" id="MobiDB-lite"/>
    </source>
</evidence>
<feature type="region of interest" description="Disordered" evidence="10">
    <location>
        <begin position="385"/>
        <end position="410"/>
    </location>
</feature>
<dbReference type="EC" id="2.3.2.27" evidence="9"/>
<dbReference type="STRING" id="50429.A0A2B4S9Y1"/>
<evidence type="ECO:0000256" key="7">
    <source>
        <dbReference type="ARBA" id="ARBA00022833"/>
    </source>
</evidence>
<feature type="region of interest" description="Disordered" evidence="10">
    <location>
        <begin position="610"/>
        <end position="669"/>
    </location>
</feature>
<evidence type="ECO:0000256" key="9">
    <source>
        <dbReference type="RuleBase" id="RU367105"/>
    </source>
</evidence>
<evidence type="ECO:0000256" key="8">
    <source>
        <dbReference type="PROSITE-ProRule" id="PRU00175"/>
    </source>
</evidence>
<feature type="compositionally biased region" description="Polar residues" evidence="10">
    <location>
        <begin position="641"/>
        <end position="665"/>
    </location>
</feature>
<dbReference type="Gene3D" id="3.30.70.330">
    <property type="match status" value="1"/>
</dbReference>
<evidence type="ECO:0000256" key="4">
    <source>
        <dbReference type="ARBA" id="ARBA00022679"/>
    </source>
</evidence>
<dbReference type="CDD" id="cd02907">
    <property type="entry name" value="Macro_Af1521_BAL-like"/>
    <property type="match status" value="1"/>
</dbReference>
<dbReference type="EMBL" id="LSMT01000153">
    <property type="protein sequence ID" value="PFX25342.1"/>
    <property type="molecule type" value="Genomic_DNA"/>
</dbReference>
<evidence type="ECO:0000259" key="11">
    <source>
        <dbReference type="PROSITE" id="PS50089"/>
    </source>
</evidence>
<evidence type="ECO:0000256" key="1">
    <source>
        <dbReference type="ARBA" id="ARBA00000900"/>
    </source>
</evidence>
<dbReference type="SUPFAM" id="SSF57850">
    <property type="entry name" value="RING/U-box"/>
    <property type="match status" value="1"/>
</dbReference>
<comment type="subcellular location">
    <subcellularLocation>
        <location evidence="9">Cytoplasm</location>
    </subcellularLocation>
</comment>
<keyword evidence="5 9" id="KW-0479">Metal-binding</keyword>
<dbReference type="Gene3D" id="3.30.40.10">
    <property type="entry name" value="Zinc/RING finger domain, C3HC4 (zinc finger)"/>
    <property type="match status" value="1"/>
</dbReference>
<dbReference type="AlphaFoldDB" id="A0A2B4S9Y1"/>
<keyword evidence="14" id="KW-1185">Reference proteome</keyword>
<dbReference type="InterPro" id="IPR013083">
    <property type="entry name" value="Znf_RING/FYVE/PHD"/>
</dbReference>
<feature type="region of interest" description="Disordered" evidence="10">
    <location>
        <begin position="689"/>
        <end position="712"/>
    </location>
</feature>
<keyword evidence="4 9" id="KW-0808">Transferase</keyword>
<dbReference type="Pfam" id="PF23085">
    <property type="entry name" value="RRM_PARP14_3"/>
    <property type="match status" value="1"/>
</dbReference>
<organism evidence="13 14">
    <name type="scientific">Stylophora pistillata</name>
    <name type="common">Smooth cauliflower coral</name>
    <dbReference type="NCBI Taxonomy" id="50429"/>
    <lineage>
        <taxon>Eukaryota</taxon>
        <taxon>Metazoa</taxon>
        <taxon>Cnidaria</taxon>
        <taxon>Anthozoa</taxon>
        <taxon>Hexacorallia</taxon>
        <taxon>Scleractinia</taxon>
        <taxon>Astrocoeniina</taxon>
        <taxon>Pocilloporidae</taxon>
        <taxon>Stylophora</taxon>
    </lineage>
</organism>
<gene>
    <name evidence="13" type="primary">Dtx3l</name>
    <name evidence="13" type="ORF">AWC38_SpisGene10011</name>
</gene>
<comment type="pathway">
    <text evidence="2 9">Protein modification; protein ubiquitination.</text>
</comment>
<keyword evidence="6 8" id="KW-0863">Zinc-finger</keyword>
<feature type="domain" description="RING-type" evidence="11">
    <location>
        <begin position="721"/>
        <end position="759"/>
    </location>
</feature>
<dbReference type="GO" id="GO:0008270">
    <property type="term" value="F:zinc ion binding"/>
    <property type="evidence" value="ECO:0007669"/>
    <property type="project" value="UniProtKB-KW"/>
</dbReference>
<comment type="similarity">
    <text evidence="3 9">Belongs to the Deltex family.</text>
</comment>
<feature type="compositionally biased region" description="Acidic residues" evidence="10">
    <location>
        <begin position="400"/>
        <end position="410"/>
    </location>
</feature>
<accession>A0A2B4S9Y1</accession>
<name>A0A2B4S9Y1_STYPI</name>
<evidence type="ECO:0000256" key="6">
    <source>
        <dbReference type="ARBA" id="ARBA00022771"/>
    </source>
</evidence>
<dbReference type="Gene3D" id="3.40.220.10">
    <property type="entry name" value="Leucine Aminopeptidase, subunit E, domain 1"/>
    <property type="match status" value="1"/>
</dbReference>
<dbReference type="Pfam" id="PF13923">
    <property type="entry name" value="zf-C3HC4_2"/>
    <property type="match status" value="1"/>
</dbReference>
<dbReference type="PROSITE" id="PS00518">
    <property type="entry name" value="ZF_RING_1"/>
    <property type="match status" value="1"/>
</dbReference>
<dbReference type="SUPFAM" id="SSF52949">
    <property type="entry name" value="Macro domain-like"/>
    <property type="match status" value="1"/>
</dbReference>
<evidence type="ECO:0000256" key="5">
    <source>
        <dbReference type="ARBA" id="ARBA00022723"/>
    </source>
</evidence>
<keyword evidence="7 9" id="KW-0862">Zinc</keyword>
<dbReference type="GO" id="GO:0007219">
    <property type="term" value="P:Notch signaling pathway"/>
    <property type="evidence" value="ECO:0007669"/>
    <property type="project" value="InterPro"/>
</dbReference>
<dbReference type="InterPro" id="IPR039399">
    <property type="entry name" value="Deltex_C_sf"/>
</dbReference>
<comment type="caution">
    <text evidence="13">The sequence shown here is derived from an EMBL/GenBank/DDBJ whole genome shotgun (WGS) entry which is preliminary data.</text>
</comment>
<dbReference type="Gene3D" id="3.30.390.130">
    <property type="match status" value="1"/>
</dbReference>
<reference evidence="14" key="1">
    <citation type="journal article" date="2017" name="bioRxiv">
        <title>Comparative analysis of the genomes of Stylophora pistillata and Acropora digitifera provides evidence for extensive differences between species of corals.</title>
        <authorList>
            <person name="Voolstra C.R."/>
            <person name="Li Y."/>
            <person name="Liew Y.J."/>
            <person name="Baumgarten S."/>
            <person name="Zoccola D."/>
            <person name="Flot J.-F."/>
            <person name="Tambutte S."/>
            <person name="Allemand D."/>
            <person name="Aranda M."/>
        </authorList>
    </citation>
    <scope>NUCLEOTIDE SEQUENCE [LARGE SCALE GENOMIC DNA]</scope>
</reference>
<evidence type="ECO:0000256" key="3">
    <source>
        <dbReference type="ARBA" id="ARBA00009413"/>
    </source>
</evidence>
<evidence type="ECO:0000256" key="2">
    <source>
        <dbReference type="ARBA" id="ARBA00004906"/>
    </source>
</evidence>
<evidence type="ECO:0000259" key="12">
    <source>
        <dbReference type="PROSITE" id="PS51154"/>
    </source>
</evidence>
<dbReference type="InterPro" id="IPR001841">
    <property type="entry name" value="Znf_RING"/>
</dbReference>
<dbReference type="GO" id="GO:0005737">
    <property type="term" value="C:cytoplasm"/>
    <property type="evidence" value="ECO:0007669"/>
    <property type="project" value="UniProtKB-SubCell"/>
</dbReference>
<dbReference type="Pfam" id="PF01661">
    <property type="entry name" value="Macro"/>
    <property type="match status" value="1"/>
</dbReference>
<sequence>MAEKFKENEGATGGTDISWVEDDIYIDPQYACSSICVTGFPKATSPETLIIHFQRKKNGGGDIIAVKMNRQGAAVITFDSPEVAKGVQEREQKLNREVVLVVKPYNAEVFELVSADLCLATVELLTRGQTSSLLKQIAKKTGINWIETSSTFTVSGSMKQVEVSRVYLQQAVNQYGGIEELVRVRKKREPYSNTEESEFGLGSSGNEEEFERTDRAKIVEQIHYQNQEPDATQTKYTAPFTTPGIQYFEVEPKLIKLLLKAYEADLKSIETTFHVKVPREANKEKQIGLEPDSSCTVEEYDTACDKFIALYQKMVPTVKMKRFSLKQSKKVIGARSKISEMGKNVPVLVEVAKDQKHWELFGQAHDLRAALDFLKKEKIEVIMESDKDAGGASDHAYEEPTGDDSPDSFEDGLKKGALETFIGKFKVSVSQCDLTCESVDVIVNPTNTRLQHVGGVAKVILKKGGETIDKESKRIIKERKQLKDGDAVITSAGMLPCKKIVHAVGPDCRNVDLPHGKKVLRQACLNSLKIAQEAKMTSIAMPAIGSGVYEMPKDACAEMMFDAVDEFIRKGDPKKKTITDIRFVNIDDASVQAFRKEFFTRYGYNQEGGHESLKSPLSGVEGATRLSRPSRGKGKGKNPSGPATNPSSLDGNNHYGTASGKTAFNGTHPLSDFSDPSSVDLSYSGALKKNANGSGADGKKEYFLPPDGRGGTIDEKKEEECPICLDAITKPRRLKCRHAFCTDCLQKALDTSNKCPVCQEPQGALQGNQPPGHMGFRFDPRCHVPGYKGCGAIIIDYHFPSGKQGREHPNPGQWFDGTSRTAYLPDNREGREVLQLLTRAFDARLVFTIGTSNTTGLSNQVTWNDIHHKTSLRGGPSYFGYPDPDYLKRVKEELATKGIR</sequence>
<evidence type="ECO:0000313" key="13">
    <source>
        <dbReference type="EMBL" id="PFX25342.1"/>
    </source>
</evidence>
<dbReference type="InterPro" id="IPR002589">
    <property type="entry name" value="Macro_dom"/>
</dbReference>
<dbReference type="Proteomes" id="UP000225706">
    <property type="component" value="Unassembled WGS sequence"/>
</dbReference>
<dbReference type="InterPro" id="IPR012677">
    <property type="entry name" value="Nucleotide-bd_a/b_plait_sf"/>
</dbReference>
<dbReference type="InterPro" id="IPR039396">
    <property type="entry name" value="Deltex_C"/>
</dbReference>
<dbReference type="SMART" id="SM00184">
    <property type="entry name" value="RING"/>
    <property type="match status" value="1"/>
</dbReference>
<evidence type="ECO:0000313" key="14">
    <source>
        <dbReference type="Proteomes" id="UP000225706"/>
    </source>
</evidence>
<dbReference type="GO" id="GO:0016567">
    <property type="term" value="P:protein ubiquitination"/>
    <property type="evidence" value="ECO:0007669"/>
    <property type="project" value="UniProtKB-UniRule"/>
</dbReference>
<proteinExistence type="inferred from homology"/>
<dbReference type="PROSITE" id="PS50089">
    <property type="entry name" value="ZF_RING_2"/>
    <property type="match status" value="1"/>
</dbReference>
<protein>
    <recommendedName>
        <fullName evidence="9">E3 ubiquitin-protein ligase</fullName>
        <ecNumber evidence="9">2.3.2.27</ecNumber>
    </recommendedName>
</protein>
<dbReference type="PROSITE" id="PS51154">
    <property type="entry name" value="MACRO"/>
    <property type="match status" value="1"/>
</dbReference>
<dbReference type="SMART" id="SM00506">
    <property type="entry name" value="A1pp"/>
    <property type="match status" value="1"/>
</dbReference>
<dbReference type="InterPro" id="IPR043472">
    <property type="entry name" value="Macro_dom-like"/>
</dbReference>
<dbReference type="GO" id="GO:0061630">
    <property type="term" value="F:ubiquitin protein ligase activity"/>
    <property type="evidence" value="ECO:0007669"/>
    <property type="project" value="UniProtKB-UniRule"/>
</dbReference>
<dbReference type="OrthoDB" id="527344at2759"/>
<dbReference type="CDD" id="cd09633">
    <property type="entry name" value="Deltex_C"/>
    <property type="match status" value="1"/>
</dbReference>
<comment type="catalytic activity">
    <reaction evidence="1 9">
        <text>S-ubiquitinyl-[E2 ubiquitin-conjugating enzyme]-L-cysteine + [acceptor protein]-L-lysine = [E2 ubiquitin-conjugating enzyme]-L-cysteine + N(6)-ubiquitinyl-[acceptor protein]-L-lysine.</text>
        <dbReference type="EC" id="2.3.2.27"/>
    </reaction>
</comment>
<dbReference type="UniPathway" id="UPA00143"/>
<dbReference type="Pfam" id="PF18102">
    <property type="entry name" value="DTC"/>
    <property type="match status" value="1"/>
</dbReference>
<feature type="domain" description="Macro" evidence="12">
    <location>
        <begin position="414"/>
        <end position="602"/>
    </location>
</feature>
<dbReference type="InterPro" id="IPR017907">
    <property type="entry name" value="Znf_RING_CS"/>
</dbReference>
<keyword evidence="9" id="KW-0963">Cytoplasm</keyword>